<dbReference type="InterPro" id="IPR050464">
    <property type="entry name" value="Zeta_carotene_desat/Oxidored"/>
</dbReference>
<name>A0AAN6YE94_9PEZI</name>
<dbReference type="SUPFAM" id="SSF51905">
    <property type="entry name" value="FAD/NAD(P)-binding domain"/>
    <property type="match status" value="1"/>
</dbReference>
<dbReference type="Proteomes" id="UP001301769">
    <property type="component" value="Unassembled WGS sequence"/>
</dbReference>
<dbReference type="EMBL" id="MU858064">
    <property type="protein sequence ID" value="KAK4216898.1"/>
    <property type="molecule type" value="Genomic_DNA"/>
</dbReference>
<sequence>MRGLEPLAALLVSAPGTIASKQWVRELYRDVVIIGGGASGAYSAVRLREDYGVSVVLIEKEEILGGHVNTWIDPSTSRAFDAGVQSYIDLPGAIPFFNRFNISTIPNVRNSNSPIYVDFTTGTTLADYSPPSTSDRNDALRRYISLCESYDPVMEPGWWSFPSPANATIPEDLLLPFRDFVVKHNLTSAVPQIFSTTGFGNHDLLSSLTMFVMRSFSADMTRVLLGLTPGFVPASRNNQDLYTAIHKFLGADVLTSTVVTAASRSSKEGIILKVRNSQTAEITRIEAKRLLYTIPPTAENLLKFDLDNGEKAVFETLQYSSSFVGIVSHPSLPLDSAIINVPSSAQPSNWLSSLPEPPYTTRFDNYPNSSYYRVVVTGDQDLSATSAKGIIQDNFNKLIATGVLDQSSPPEDLKFYLFEPHGRVSAYVDRQDVEAGFMTRLNDLQGKRGTWYTGAAWSVHITTSLWIFTDTVLPKLVDSLKYFGAHG</sequence>
<dbReference type="Gene3D" id="3.50.50.60">
    <property type="entry name" value="FAD/NAD(P)-binding domain"/>
    <property type="match status" value="1"/>
</dbReference>
<dbReference type="GO" id="GO:0016491">
    <property type="term" value="F:oxidoreductase activity"/>
    <property type="evidence" value="ECO:0007669"/>
    <property type="project" value="TreeGrafter"/>
</dbReference>
<dbReference type="Gene3D" id="3.30.70.1990">
    <property type="match status" value="1"/>
</dbReference>
<dbReference type="PANTHER" id="PTHR42923:SF26">
    <property type="entry name" value="FMN REDUCTASE LOT6, PUTATIVE (AFU_ORTHOLOGUE AFUA_7G06600)-RELATED"/>
    <property type="match status" value="1"/>
</dbReference>
<protein>
    <recommendedName>
        <fullName evidence="3">Amine oxidase</fullName>
    </recommendedName>
</protein>
<evidence type="ECO:0008006" key="3">
    <source>
        <dbReference type="Google" id="ProtNLM"/>
    </source>
</evidence>
<reference evidence="1" key="1">
    <citation type="journal article" date="2023" name="Mol. Phylogenet. Evol.">
        <title>Genome-scale phylogeny and comparative genomics of the fungal order Sordariales.</title>
        <authorList>
            <person name="Hensen N."/>
            <person name="Bonometti L."/>
            <person name="Westerberg I."/>
            <person name="Brannstrom I.O."/>
            <person name="Guillou S."/>
            <person name="Cros-Aarteil S."/>
            <person name="Calhoun S."/>
            <person name="Haridas S."/>
            <person name="Kuo A."/>
            <person name="Mondo S."/>
            <person name="Pangilinan J."/>
            <person name="Riley R."/>
            <person name="LaButti K."/>
            <person name="Andreopoulos B."/>
            <person name="Lipzen A."/>
            <person name="Chen C."/>
            <person name="Yan M."/>
            <person name="Daum C."/>
            <person name="Ng V."/>
            <person name="Clum A."/>
            <person name="Steindorff A."/>
            <person name="Ohm R.A."/>
            <person name="Martin F."/>
            <person name="Silar P."/>
            <person name="Natvig D.O."/>
            <person name="Lalanne C."/>
            <person name="Gautier V."/>
            <person name="Ament-Velasquez S.L."/>
            <person name="Kruys A."/>
            <person name="Hutchinson M.I."/>
            <person name="Powell A.J."/>
            <person name="Barry K."/>
            <person name="Miller A.N."/>
            <person name="Grigoriev I.V."/>
            <person name="Debuchy R."/>
            <person name="Gladieux P."/>
            <person name="Hiltunen Thoren M."/>
            <person name="Johannesson H."/>
        </authorList>
    </citation>
    <scope>NUCLEOTIDE SEQUENCE</scope>
    <source>
        <strain evidence="1">PSN293</strain>
    </source>
</reference>
<gene>
    <name evidence="1" type="ORF">QBC37DRAFT_77706</name>
</gene>
<dbReference type="AlphaFoldDB" id="A0AAN6YE94"/>
<keyword evidence="2" id="KW-1185">Reference proteome</keyword>
<evidence type="ECO:0000313" key="1">
    <source>
        <dbReference type="EMBL" id="KAK4216898.1"/>
    </source>
</evidence>
<evidence type="ECO:0000313" key="2">
    <source>
        <dbReference type="Proteomes" id="UP001301769"/>
    </source>
</evidence>
<dbReference type="InterPro" id="IPR036188">
    <property type="entry name" value="FAD/NAD-bd_sf"/>
</dbReference>
<organism evidence="1 2">
    <name type="scientific">Rhypophila decipiens</name>
    <dbReference type="NCBI Taxonomy" id="261697"/>
    <lineage>
        <taxon>Eukaryota</taxon>
        <taxon>Fungi</taxon>
        <taxon>Dikarya</taxon>
        <taxon>Ascomycota</taxon>
        <taxon>Pezizomycotina</taxon>
        <taxon>Sordariomycetes</taxon>
        <taxon>Sordariomycetidae</taxon>
        <taxon>Sordariales</taxon>
        <taxon>Naviculisporaceae</taxon>
        <taxon>Rhypophila</taxon>
    </lineage>
</organism>
<reference evidence="1" key="2">
    <citation type="submission" date="2023-05" db="EMBL/GenBank/DDBJ databases">
        <authorList>
            <consortium name="Lawrence Berkeley National Laboratory"/>
            <person name="Steindorff A."/>
            <person name="Hensen N."/>
            <person name="Bonometti L."/>
            <person name="Westerberg I."/>
            <person name="Brannstrom I.O."/>
            <person name="Guillou S."/>
            <person name="Cros-Aarteil S."/>
            <person name="Calhoun S."/>
            <person name="Haridas S."/>
            <person name="Kuo A."/>
            <person name="Mondo S."/>
            <person name="Pangilinan J."/>
            <person name="Riley R."/>
            <person name="Labutti K."/>
            <person name="Andreopoulos B."/>
            <person name="Lipzen A."/>
            <person name="Chen C."/>
            <person name="Yanf M."/>
            <person name="Daum C."/>
            <person name="Ng V."/>
            <person name="Clum A."/>
            <person name="Ohm R."/>
            <person name="Martin F."/>
            <person name="Silar P."/>
            <person name="Natvig D."/>
            <person name="Lalanne C."/>
            <person name="Gautier V."/>
            <person name="Ament-Velasquez S.L."/>
            <person name="Kruys A."/>
            <person name="Hutchinson M.I."/>
            <person name="Powell A.J."/>
            <person name="Barry K."/>
            <person name="Miller A.N."/>
            <person name="Grigoriev I.V."/>
            <person name="Debuchy R."/>
            <person name="Gladieux P."/>
            <person name="Thoren M.H."/>
            <person name="Johannesson H."/>
        </authorList>
    </citation>
    <scope>NUCLEOTIDE SEQUENCE</scope>
    <source>
        <strain evidence="1">PSN293</strain>
    </source>
</reference>
<accession>A0AAN6YE94</accession>
<comment type="caution">
    <text evidence="1">The sequence shown here is derived from an EMBL/GenBank/DDBJ whole genome shotgun (WGS) entry which is preliminary data.</text>
</comment>
<dbReference type="PANTHER" id="PTHR42923">
    <property type="entry name" value="PROTOPORPHYRINOGEN OXIDASE"/>
    <property type="match status" value="1"/>
</dbReference>
<dbReference type="Gene3D" id="1.10.405.20">
    <property type="match status" value="1"/>
</dbReference>
<proteinExistence type="predicted"/>
<dbReference type="Pfam" id="PF13450">
    <property type="entry name" value="NAD_binding_8"/>
    <property type="match status" value="1"/>
</dbReference>